<name>A0A6J3KME2_9HYME</name>
<dbReference type="PANTHER" id="PTHR11071">
    <property type="entry name" value="PEPTIDYL-PROLYL CIS-TRANS ISOMERASE"/>
    <property type="match status" value="1"/>
</dbReference>
<comment type="similarity">
    <text evidence="2">Belongs to the CFAP97 family.</text>
</comment>
<dbReference type="AlphaFoldDB" id="A0A6J3KME2"/>
<evidence type="ECO:0000256" key="6">
    <source>
        <dbReference type="SAM" id="Coils"/>
    </source>
</evidence>
<dbReference type="EC" id="5.2.1.8" evidence="3"/>
<proteinExistence type="inferred from homology"/>
<evidence type="ECO:0000313" key="8">
    <source>
        <dbReference type="Proteomes" id="UP000504631"/>
    </source>
</evidence>
<feature type="coiled-coil region" evidence="6">
    <location>
        <begin position="82"/>
        <end position="109"/>
    </location>
</feature>
<evidence type="ECO:0000256" key="3">
    <source>
        <dbReference type="ARBA" id="ARBA00013194"/>
    </source>
</evidence>
<dbReference type="GO" id="GO:0003755">
    <property type="term" value="F:peptidyl-prolyl cis-trans isomerase activity"/>
    <property type="evidence" value="ECO:0007669"/>
    <property type="project" value="UniProtKB-KW"/>
</dbReference>
<dbReference type="InterPro" id="IPR029000">
    <property type="entry name" value="Cyclophilin-like_dom_sf"/>
</dbReference>
<keyword evidence="5" id="KW-0413">Isomerase</keyword>
<dbReference type="SUPFAM" id="SSF50891">
    <property type="entry name" value="Cyclophilin-like"/>
    <property type="match status" value="1"/>
</dbReference>
<dbReference type="PANTHER" id="PTHR11071:SF561">
    <property type="entry name" value="PEPTIDYL-PROLYL CIS-TRANS ISOMERASE D-RELATED"/>
    <property type="match status" value="1"/>
</dbReference>
<dbReference type="FunFam" id="2.40.100.10:FF:000025">
    <property type="entry name" value="Peptidyl-prolyl cis-trans isomerase CYP19-2"/>
    <property type="match status" value="1"/>
</dbReference>
<reference evidence="9" key="1">
    <citation type="submission" date="2025-08" db="UniProtKB">
        <authorList>
            <consortium name="RefSeq"/>
        </authorList>
    </citation>
    <scope>IDENTIFICATION</scope>
    <source>
        <tissue evidence="9">Muscle</tissue>
    </source>
</reference>
<organism evidence="8 9">
    <name type="scientific">Bombus vosnesenskii</name>
    <dbReference type="NCBI Taxonomy" id="207650"/>
    <lineage>
        <taxon>Eukaryota</taxon>
        <taxon>Metazoa</taxon>
        <taxon>Ecdysozoa</taxon>
        <taxon>Arthropoda</taxon>
        <taxon>Hexapoda</taxon>
        <taxon>Insecta</taxon>
        <taxon>Pterygota</taxon>
        <taxon>Neoptera</taxon>
        <taxon>Endopterygota</taxon>
        <taxon>Hymenoptera</taxon>
        <taxon>Apocrita</taxon>
        <taxon>Aculeata</taxon>
        <taxon>Apoidea</taxon>
        <taxon>Anthophila</taxon>
        <taxon>Apidae</taxon>
        <taxon>Bombus</taxon>
        <taxon>Pyrobombus</taxon>
    </lineage>
</organism>
<evidence type="ECO:0000256" key="1">
    <source>
        <dbReference type="ARBA" id="ARBA00000971"/>
    </source>
</evidence>
<dbReference type="GO" id="GO:0006457">
    <property type="term" value="P:protein folding"/>
    <property type="evidence" value="ECO:0007669"/>
    <property type="project" value="TreeGrafter"/>
</dbReference>
<dbReference type="PRINTS" id="PR00153">
    <property type="entry name" value="CSAPPISMRASE"/>
</dbReference>
<dbReference type="Pfam" id="PF13879">
    <property type="entry name" value="Hmw_CFAP97"/>
    <property type="match status" value="1"/>
</dbReference>
<evidence type="ECO:0000313" key="9">
    <source>
        <dbReference type="RefSeq" id="XP_033353386.1"/>
    </source>
</evidence>
<evidence type="ECO:0000259" key="7">
    <source>
        <dbReference type="PROSITE" id="PS50072"/>
    </source>
</evidence>
<comment type="catalytic activity">
    <reaction evidence="1">
        <text>[protein]-peptidylproline (omega=180) = [protein]-peptidylproline (omega=0)</text>
        <dbReference type="Rhea" id="RHEA:16237"/>
        <dbReference type="Rhea" id="RHEA-COMP:10747"/>
        <dbReference type="Rhea" id="RHEA-COMP:10748"/>
        <dbReference type="ChEBI" id="CHEBI:83833"/>
        <dbReference type="ChEBI" id="CHEBI:83834"/>
        <dbReference type="EC" id="5.2.1.8"/>
    </reaction>
</comment>
<dbReference type="Proteomes" id="UP000504631">
    <property type="component" value="Unplaced"/>
</dbReference>
<dbReference type="InterPro" id="IPR002130">
    <property type="entry name" value="Cyclophilin-type_PPIase_dom"/>
</dbReference>
<evidence type="ECO:0000256" key="5">
    <source>
        <dbReference type="ARBA" id="ARBA00023235"/>
    </source>
</evidence>
<dbReference type="Gene3D" id="2.40.100.10">
    <property type="entry name" value="Cyclophilin-like"/>
    <property type="match status" value="1"/>
</dbReference>
<dbReference type="GO" id="GO:0005737">
    <property type="term" value="C:cytoplasm"/>
    <property type="evidence" value="ECO:0007669"/>
    <property type="project" value="TreeGrafter"/>
</dbReference>
<dbReference type="RefSeq" id="XP_033353386.1">
    <property type="nucleotide sequence ID" value="XM_033497495.1"/>
</dbReference>
<keyword evidence="8" id="KW-1185">Reference proteome</keyword>
<dbReference type="PROSITE" id="PS50072">
    <property type="entry name" value="CSA_PPIASE_2"/>
    <property type="match status" value="1"/>
</dbReference>
<dbReference type="InterPro" id="IPR029488">
    <property type="entry name" value="Hmw/CFAP97"/>
</dbReference>
<sequence>MDKKTYKKYKRRIAQAVAKVDNKPPRFEVSAYYKPHNMRSDINRIREIDKQNIKLLRRMNIITRLRSNIDCWLPKIKYKSKLDNQEVKNTQVMKENKNLLRKIRRASTNYSTAEFIQDWKEMNMKMEHNRRYQKEPTTHTIGLQSPQDHCIITDLSLLKHINPSIRTKCFFEIEIQGDQKLGSIHFELYDDIVPRTCTNFAELCRGYNGLSYKNTPFHRIVSGYWCQGGDVTKLNGCGGKSIYGESFEHENYNLRHAGPGILSMCNETENTCNSKFNLTFRQLETVDGKNVVFGKVIAGLSNIYKIEEFGTKTGKPFKTIIISNCGIISRYIKNK</sequence>
<feature type="domain" description="PPIase cyclophilin-type" evidence="7">
    <location>
        <begin position="171"/>
        <end position="327"/>
    </location>
</feature>
<keyword evidence="4" id="KW-0697">Rotamase</keyword>
<gene>
    <name evidence="9" type="primary">LOC117235459</name>
</gene>
<evidence type="ECO:0000256" key="2">
    <source>
        <dbReference type="ARBA" id="ARBA00008315"/>
    </source>
</evidence>
<evidence type="ECO:0000256" key="4">
    <source>
        <dbReference type="ARBA" id="ARBA00023110"/>
    </source>
</evidence>
<protein>
    <recommendedName>
        <fullName evidence="3">peptidylprolyl isomerase</fullName>
        <ecNumber evidence="3">5.2.1.8</ecNumber>
    </recommendedName>
</protein>
<accession>A0A6J3KME2</accession>
<dbReference type="GeneID" id="117235459"/>
<dbReference type="Pfam" id="PF00160">
    <property type="entry name" value="Pro_isomerase"/>
    <property type="match status" value="1"/>
</dbReference>
<dbReference type="GO" id="GO:0016018">
    <property type="term" value="F:cyclosporin A binding"/>
    <property type="evidence" value="ECO:0007669"/>
    <property type="project" value="TreeGrafter"/>
</dbReference>
<keyword evidence="6" id="KW-0175">Coiled coil</keyword>